<dbReference type="Proteomes" id="UP000631114">
    <property type="component" value="Unassembled WGS sequence"/>
</dbReference>
<comment type="caution">
    <text evidence="1">The sequence shown here is derived from an EMBL/GenBank/DDBJ whole genome shotgun (WGS) entry which is preliminary data.</text>
</comment>
<protein>
    <submittedName>
        <fullName evidence="1">Uncharacterized protein</fullName>
    </submittedName>
</protein>
<evidence type="ECO:0000313" key="1">
    <source>
        <dbReference type="EMBL" id="KAF9601271.1"/>
    </source>
</evidence>
<proteinExistence type="predicted"/>
<dbReference type="AlphaFoldDB" id="A0A835LVS2"/>
<reference evidence="1 2" key="1">
    <citation type="submission" date="2020-10" db="EMBL/GenBank/DDBJ databases">
        <title>The Coptis chinensis genome and diversification of protoberbering-type alkaloids.</title>
        <authorList>
            <person name="Wang B."/>
            <person name="Shu S."/>
            <person name="Song C."/>
            <person name="Liu Y."/>
        </authorList>
    </citation>
    <scope>NUCLEOTIDE SEQUENCE [LARGE SCALE GENOMIC DNA]</scope>
    <source>
        <strain evidence="1">HL-2020</strain>
        <tissue evidence="1">Leaf</tissue>
    </source>
</reference>
<name>A0A835LVS2_9MAGN</name>
<keyword evidence="2" id="KW-1185">Reference proteome</keyword>
<sequence length="67" mass="7754">MCCTEAVHTIEVIKNGDSICQDFFSVIIYSRTLITLEFFLFLLCSRKLAMDVCSECPLLHFFLKSLR</sequence>
<accession>A0A835LVS2</accession>
<dbReference type="EMBL" id="JADFTS010000006">
    <property type="protein sequence ID" value="KAF9601271.1"/>
    <property type="molecule type" value="Genomic_DNA"/>
</dbReference>
<gene>
    <name evidence="1" type="ORF">IFM89_018381</name>
</gene>
<evidence type="ECO:0000313" key="2">
    <source>
        <dbReference type="Proteomes" id="UP000631114"/>
    </source>
</evidence>
<organism evidence="1 2">
    <name type="scientific">Coptis chinensis</name>
    <dbReference type="NCBI Taxonomy" id="261450"/>
    <lineage>
        <taxon>Eukaryota</taxon>
        <taxon>Viridiplantae</taxon>
        <taxon>Streptophyta</taxon>
        <taxon>Embryophyta</taxon>
        <taxon>Tracheophyta</taxon>
        <taxon>Spermatophyta</taxon>
        <taxon>Magnoliopsida</taxon>
        <taxon>Ranunculales</taxon>
        <taxon>Ranunculaceae</taxon>
        <taxon>Coptidoideae</taxon>
        <taxon>Coptis</taxon>
    </lineage>
</organism>